<accession>A0A974PPZ2</accession>
<dbReference type="SMART" id="SM00822">
    <property type="entry name" value="PKS_KR"/>
    <property type="match status" value="1"/>
</dbReference>
<dbReference type="Gene3D" id="3.40.50.720">
    <property type="entry name" value="NAD(P)-binding Rossmann-like Domain"/>
    <property type="match status" value="1"/>
</dbReference>
<proteinExistence type="inferred from homology"/>
<dbReference type="AlphaFoldDB" id="A0A974PPZ2"/>
<sequence length="263" mass="26767">MGLALPLPLPASMPGLAGKIVIVTGGGRGLGRAVAEGFAAAGAHVVLTGRSAGTLAEAAAAIATHGGSAEGIAADVASEADVEALARAVVERHGRIDVLVNNAGINPWYKTAEDTSLDEWRQVVETNLTGVFLAARAAGRVMLAQGEGAIVNITSVAGRVGLARTTAYCAAKGGVELMTRQLALEWAKKGVRVNAVGPGYFETELTEGMRQNPKLAERVTGRTPMGRFGHPQELVGACLFLASPAASYITGASLAVDGGWTAA</sequence>
<dbReference type="RefSeq" id="WP_203194178.1">
    <property type="nucleotide sequence ID" value="NZ_CP063362.1"/>
</dbReference>
<dbReference type="InterPro" id="IPR057326">
    <property type="entry name" value="KR_dom"/>
</dbReference>
<dbReference type="InterPro" id="IPR002347">
    <property type="entry name" value="SDR_fam"/>
</dbReference>
<name>A0A974PPZ2_9HYPH</name>
<dbReference type="NCBIfam" id="NF005559">
    <property type="entry name" value="PRK07231.1"/>
    <property type="match status" value="1"/>
</dbReference>
<dbReference type="PROSITE" id="PS00061">
    <property type="entry name" value="ADH_SHORT"/>
    <property type="match status" value="1"/>
</dbReference>
<organism evidence="3 4">
    <name type="scientific">Xanthobacter dioxanivorans</name>
    <dbReference type="NCBI Taxonomy" id="2528964"/>
    <lineage>
        <taxon>Bacteria</taxon>
        <taxon>Pseudomonadati</taxon>
        <taxon>Pseudomonadota</taxon>
        <taxon>Alphaproteobacteria</taxon>
        <taxon>Hyphomicrobiales</taxon>
        <taxon>Xanthobacteraceae</taxon>
        <taxon>Xanthobacter</taxon>
    </lineage>
</organism>
<dbReference type="InterPro" id="IPR036291">
    <property type="entry name" value="NAD(P)-bd_dom_sf"/>
</dbReference>
<evidence type="ECO:0000256" key="1">
    <source>
        <dbReference type="ARBA" id="ARBA00006484"/>
    </source>
</evidence>
<evidence type="ECO:0000259" key="2">
    <source>
        <dbReference type="SMART" id="SM00822"/>
    </source>
</evidence>
<dbReference type="EMBL" id="CP063362">
    <property type="protein sequence ID" value="QRG07263.1"/>
    <property type="molecule type" value="Genomic_DNA"/>
</dbReference>
<dbReference type="Proteomes" id="UP000596427">
    <property type="component" value="Chromosome"/>
</dbReference>
<comment type="similarity">
    <text evidence="1">Belongs to the short-chain dehydrogenases/reductases (SDR) family.</text>
</comment>
<dbReference type="SUPFAM" id="SSF51735">
    <property type="entry name" value="NAD(P)-binding Rossmann-fold domains"/>
    <property type="match status" value="1"/>
</dbReference>
<evidence type="ECO:0000313" key="4">
    <source>
        <dbReference type="Proteomes" id="UP000596427"/>
    </source>
</evidence>
<protein>
    <submittedName>
        <fullName evidence="3">SDR family oxidoreductase</fullName>
    </submittedName>
</protein>
<keyword evidence="4" id="KW-1185">Reference proteome</keyword>
<dbReference type="PANTHER" id="PTHR42760">
    <property type="entry name" value="SHORT-CHAIN DEHYDROGENASES/REDUCTASES FAMILY MEMBER"/>
    <property type="match status" value="1"/>
</dbReference>
<dbReference type="FunFam" id="3.40.50.720:FF:000084">
    <property type="entry name" value="Short-chain dehydrogenase reductase"/>
    <property type="match status" value="1"/>
</dbReference>
<dbReference type="GO" id="GO:0016616">
    <property type="term" value="F:oxidoreductase activity, acting on the CH-OH group of donors, NAD or NADP as acceptor"/>
    <property type="evidence" value="ECO:0007669"/>
    <property type="project" value="TreeGrafter"/>
</dbReference>
<dbReference type="InterPro" id="IPR020904">
    <property type="entry name" value="Sc_DH/Rdtase_CS"/>
</dbReference>
<dbReference type="PRINTS" id="PR00081">
    <property type="entry name" value="GDHRDH"/>
</dbReference>
<dbReference type="Pfam" id="PF13561">
    <property type="entry name" value="adh_short_C2"/>
    <property type="match status" value="1"/>
</dbReference>
<dbReference type="KEGG" id="xdi:EZH22_02170"/>
<reference evidence="3 4" key="1">
    <citation type="submission" date="2020-10" db="EMBL/GenBank/DDBJ databases">
        <title>Degradation of 1,4-Dioxane by Xanthobacter sp. YN2, via a Novel Group-2 Soluble Di-Iron Monooxygenase.</title>
        <authorList>
            <person name="Ma F."/>
            <person name="Wang Y."/>
            <person name="Yang J."/>
            <person name="Guo H."/>
            <person name="Su D."/>
            <person name="Yu L."/>
        </authorList>
    </citation>
    <scope>NUCLEOTIDE SEQUENCE [LARGE SCALE GENOMIC DNA]</scope>
    <source>
        <strain evidence="3 4">YN2</strain>
    </source>
</reference>
<dbReference type="PRINTS" id="PR00080">
    <property type="entry name" value="SDRFAMILY"/>
</dbReference>
<feature type="domain" description="Ketoreductase" evidence="2">
    <location>
        <begin position="19"/>
        <end position="199"/>
    </location>
</feature>
<evidence type="ECO:0000313" key="3">
    <source>
        <dbReference type="EMBL" id="QRG07263.1"/>
    </source>
</evidence>
<gene>
    <name evidence="3" type="ORF">EZH22_02170</name>
</gene>